<dbReference type="InterPro" id="IPR029071">
    <property type="entry name" value="Ubiquitin-like_domsf"/>
</dbReference>
<dbReference type="PANTHER" id="PTHR10878:SF25">
    <property type="entry name" value="SEGMENT POLARITY PROTEIN DISHEVELLED"/>
    <property type="match status" value="1"/>
</dbReference>
<dbReference type="SUPFAM" id="SSF50156">
    <property type="entry name" value="PDZ domain-like"/>
    <property type="match status" value="1"/>
</dbReference>
<evidence type="ECO:0000256" key="4">
    <source>
        <dbReference type="ARBA" id="ARBA00022490"/>
    </source>
</evidence>
<dbReference type="InterPro" id="IPR036034">
    <property type="entry name" value="PDZ_sf"/>
</dbReference>
<dbReference type="PROSITE" id="PS50186">
    <property type="entry name" value="DEP"/>
    <property type="match status" value="1"/>
</dbReference>
<reference evidence="11 12" key="1">
    <citation type="submission" date="2015-12" db="EMBL/GenBank/DDBJ databases">
        <title>The genome of Folsomia candida.</title>
        <authorList>
            <person name="Faddeeva A."/>
            <person name="Derks M.F."/>
            <person name="Anvar Y."/>
            <person name="Smit S."/>
            <person name="Van Straalen N."/>
            <person name="Roelofs D."/>
        </authorList>
    </citation>
    <scope>NUCLEOTIDE SEQUENCE [LARGE SCALE GENOMIC DNA]</scope>
    <source>
        <strain evidence="11 12">VU population</strain>
        <tissue evidence="11">Whole body</tissue>
    </source>
</reference>
<feature type="compositionally biased region" description="Basic residues" evidence="7">
    <location>
        <begin position="225"/>
        <end position="236"/>
    </location>
</feature>
<feature type="compositionally biased region" description="Polar residues" evidence="7">
    <location>
        <begin position="93"/>
        <end position="104"/>
    </location>
</feature>
<feature type="region of interest" description="Disordered" evidence="7">
    <location>
        <begin position="390"/>
        <end position="411"/>
    </location>
</feature>
<dbReference type="InterPro" id="IPR038207">
    <property type="entry name" value="DIX_dom_sf"/>
</dbReference>
<dbReference type="Gene3D" id="2.40.240.130">
    <property type="match status" value="1"/>
</dbReference>
<dbReference type="SMART" id="SM00228">
    <property type="entry name" value="PDZ"/>
    <property type="match status" value="1"/>
</dbReference>
<dbReference type="CDD" id="cd06717">
    <property type="entry name" value="PDZ_Dishevelled-like"/>
    <property type="match status" value="1"/>
</dbReference>
<dbReference type="GO" id="GO:0035556">
    <property type="term" value="P:intracellular signal transduction"/>
    <property type="evidence" value="ECO:0007669"/>
    <property type="project" value="InterPro"/>
</dbReference>
<dbReference type="PROSITE" id="PS50841">
    <property type="entry name" value="DIX"/>
    <property type="match status" value="1"/>
</dbReference>
<protein>
    <submittedName>
        <fullName evidence="11">Segment polarity protein dishevelled DVL-3</fullName>
    </submittedName>
</protein>
<dbReference type="CDD" id="cd04438">
    <property type="entry name" value="DEP_dishevelled"/>
    <property type="match status" value="1"/>
</dbReference>
<dbReference type="FunFam" id="2.40.240.130:FF:000001">
    <property type="entry name" value="Segment polarity protein dishevelled homolog DVL-1"/>
    <property type="match status" value="1"/>
</dbReference>
<feature type="region of interest" description="Disordered" evidence="7">
    <location>
        <begin position="208"/>
        <end position="247"/>
    </location>
</feature>
<dbReference type="InterPro" id="IPR036388">
    <property type="entry name" value="WH-like_DNA-bd_sf"/>
</dbReference>
<comment type="similarity">
    <text evidence="2">Belongs to the DSH family.</text>
</comment>
<feature type="compositionally biased region" description="Polar residues" evidence="7">
    <location>
        <begin position="655"/>
        <end position="664"/>
    </location>
</feature>
<evidence type="ECO:0000259" key="8">
    <source>
        <dbReference type="PROSITE" id="PS50106"/>
    </source>
</evidence>
<comment type="caution">
    <text evidence="11">The sequence shown here is derived from an EMBL/GenBank/DDBJ whole genome shotgun (WGS) entry which is preliminary data.</text>
</comment>
<feature type="region of interest" description="Disordered" evidence="7">
    <location>
        <begin position="526"/>
        <end position="562"/>
    </location>
</feature>
<feature type="domain" description="DEP" evidence="9">
    <location>
        <begin position="439"/>
        <end position="513"/>
    </location>
</feature>
<dbReference type="GO" id="GO:0005829">
    <property type="term" value="C:cytosol"/>
    <property type="evidence" value="ECO:0007669"/>
    <property type="project" value="TreeGrafter"/>
</dbReference>
<evidence type="ECO:0000256" key="1">
    <source>
        <dbReference type="ARBA" id="ARBA00004496"/>
    </source>
</evidence>
<dbReference type="SMART" id="SM00049">
    <property type="entry name" value="DEP"/>
    <property type="match status" value="1"/>
</dbReference>
<dbReference type="InterPro" id="IPR003351">
    <property type="entry name" value="Dishevelled_protein_dom"/>
</dbReference>
<feature type="compositionally biased region" description="Polar residues" evidence="7">
    <location>
        <begin position="208"/>
        <end position="217"/>
    </location>
</feature>
<dbReference type="STRING" id="158441.A0A226EI53"/>
<feature type="region of interest" description="Disordered" evidence="7">
    <location>
        <begin position="93"/>
        <end position="115"/>
    </location>
</feature>
<name>A0A226EI53_FOLCA</name>
<dbReference type="InterPro" id="IPR000591">
    <property type="entry name" value="DEP_dom"/>
</dbReference>
<dbReference type="SUPFAM" id="SSF46785">
    <property type="entry name" value="Winged helix' DNA-binding domain"/>
    <property type="match status" value="1"/>
</dbReference>
<feature type="compositionally biased region" description="Low complexity" evidence="7">
    <location>
        <begin position="679"/>
        <end position="696"/>
    </location>
</feature>
<accession>A0A226EI53</accession>
<dbReference type="PRINTS" id="PR01760">
    <property type="entry name" value="DISHEVELLED"/>
</dbReference>
<evidence type="ECO:0000313" key="12">
    <source>
        <dbReference type="Proteomes" id="UP000198287"/>
    </source>
</evidence>
<dbReference type="Pfam" id="PF02377">
    <property type="entry name" value="Dishevelled"/>
    <property type="match status" value="1"/>
</dbReference>
<keyword evidence="12" id="KW-1185">Reference proteome</keyword>
<evidence type="ECO:0000256" key="7">
    <source>
        <dbReference type="SAM" id="MobiDB-lite"/>
    </source>
</evidence>
<feature type="domain" description="DIX" evidence="10">
    <location>
        <begin position="5"/>
        <end position="86"/>
    </location>
</feature>
<feature type="compositionally biased region" description="Low complexity" evidence="7">
    <location>
        <begin position="548"/>
        <end position="562"/>
    </location>
</feature>
<keyword evidence="3" id="KW-0217">Developmental protein</keyword>
<dbReference type="OMA" id="RFEEFHL"/>
<proteinExistence type="inferred from homology"/>
<dbReference type="PANTHER" id="PTHR10878">
    <property type="entry name" value="SEGMENT POLARITY PROTEIN DISHEVELLED"/>
    <property type="match status" value="1"/>
</dbReference>
<evidence type="ECO:0000313" key="11">
    <source>
        <dbReference type="EMBL" id="OXA56928.1"/>
    </source>
</evidence>
<feature type="compositionally biased region" description="Low complexity" evidence="7">
    <location>
        <begin position="641"/>
        <end position="654"/>
    </location>
</feature>
<dbReference type="GO" id="GO:0005109">
    <property type="term" value="F:frizzled binding"/>
    <property type="evidence" value="ECO:0007669"/>
    <property type="project" value="TreeGrafter"/>
</dbReference>
<dbReference type="Gene3D" id="2.30.42.10">
    <property type="match status" value="1"/>
</dbReference>
<dbReference type="Pfam" id="PF00610">
    <property type="entry name" value="DEP"/>
    <property type="match status" value="1"/>
</dbReference>
<dbReference type="SUPFAM" id="SSF54236">
    <property type="entry name" value="Ubiquitin-like"/>
    <property type="match status" value="1"/>
</dbReference>
<dbReference type="Gene3D" id="1.10.10.10">
    <property type="entry name" value="Winged helix-like DNA-binding domain superfamily/Winged helix DNA-binding domain"/>
    <property type="match status" value="1"/>
</dbReference>
<dbReference type="PROSITE" id="PS50106">
    <property type="entry name" value="PDZ"/>
    <property type="match status" value="1"/>
</dbReference>
<evidence type="ECO:0000259" key="10">
    <source>
        <dbReference type="PROSITE" id="PS50841"/>
    </source>
</evidence>
<dbReference type="InterPro" id="IPR008339">
    <property type="entry name" value="Dishevelled_fam"/>
</dbReference>
<dbReference type="Pfam" id="PF00595">
    <property type="entry name" value="PDZ"/>
    <property type="match status" value="1"/>
</dbReference>
<evidence type="ECO:0000256" key="5">
    <source>
        <dbReference type="ARBA" id="ARBA00022687"/>
    </source>
</evidence>
<evidence type="ECO:0000259" key="9">
    <source>
        <dbReference type="PROSITE" id="PS50186"/>
    </source>
</evidence>
<feature type="compositionally biased region" description="Low complexity" evidence="7">
    <location>
        <begin position="238"/>
        <end position="247"/>
    </location>
</feature>
<dbReference type="FunFam" id="1.10.10.10:FF:000040">
    <property type="entry name" value="segment polarity protein dishevelled homolog DVL-3"/>
    <property type="match status" value="1"/>
</dbReference>
<evidence type="ECO:0000256" key="3">
    <source>
        <dbReference type="ARBA" id="ARBA00022473"/>
    </source>
</evidence>
<gene>
    <name evidence="11" type="ORF">Fcan01_07841</name>
</gene>
<dbReference type="AlphaFoldDB" id="A0A226EI53"/>
<sequence>MEEAQQETKIIYHIDEEETPYLVKIPLPPDRVTLSDFKNVFSRPSYKFFFKSFDDDFGVVKEEIVDDDVNLPCFNGKVISWLVSTEGSNVSDSNSHCADSSVAQSDGRMGAEKPTRTIPKGLRAAKQQFADDTTTCTETESIMSSRFNYNPHRNKKDQNFKLTDKYDKYSRFDGMHGKGHYESSLMSSDLETTTFFQSDDDDASSRITATTEHTSVSKVIARQQQQRRQRRRKHRQPTMSRTSSFSSITDSTMSLNIITVTLNMTTPGENGTHNFLGISIVGESNKGGDGGIYVASIMKGGAVAKDGRIEPGDMILQVNDINFENMTNDEAVEVLRDVVKKPGPVKLVVAKCWDPNPKGYFTIPRTEPVRPIDPGAWIAHTTAAIGEYPARPPSVTTLTSTSSSIASSIPETERTVEEMPIRLTATTPMSLIVREMQKPESGLEVKDRLWLKIPIPNSFIGSDVVEWLLTHVEGFNERKDARKYASTMLKSGFIRHTVNKLTFSEQCYYVFGGELVNSMMQGMQIRDGDNKSLSSSDVLGPLPPPSSSSPHWSNPYSSSAVHQQPPLAPMYAPMPYSMTGGYESNAYSYPQEPCGNSGSGGSSNDTGGSRRERQHLVRDNHHSHGMPLGFCAPPEIRSIDSDSGSNRSKKSGSSVLQGVQQVHQPHSHMNIHPNVGYVNHANGDANNHNNPNFHSASTSTKPNEFFIDVM</sequence>
<feature type="compositionally biased region" description="Low complexity" evidence="7">
    <location>
        <begin position="394"/>
        <end position="408"/>
    </location>
</feature>
<evidence type="ECO:0000256" key="6">
    <source>
        <dbReference type="PROSITE-ProRule" id="PRU00069"/>
    </source>
</evidence>
<organism evidence="11 12">
    <name type="scientific">Folsomia candida</name>
    <name type="common">Springtail</name>
    <dbReference type="NCBI Taxonomy" id="158441"/>
    <lineage>
        <taxon>Eukaryota</taxon>
        <taxon>Metazoa</taxon>
        <taxon>Ecdysozoa</taxon>
        <taxon>Arthropoda</taxon>
        <taxon>Hexapoda</taxon>
        <taxon>Collembola</taxon>
        <taxon>Entomobryomorpha</taxon>
        <taxon>Isotomoidea</taxon>
        <taxon>Isotomidae</taxon>
        <taxon>Proisotominae</taxon>
        <taxon>Folsomia</taxon>
    </lineage>
</organism>
<dbReference type="Proteomes" id="UP000198287">
    <property type="component" value="Unassembled WGS sequence"/>
</dbReference>
<dbReference type="InterPro" id="IPR015506">
    <property type="entry name" value="Dsh/Dvl-rel"/>
</dbReference>
<dbReference type="EMBL" id="LNIX01000003">
    <property type="protein sequence ID" value="OXA56928.1"/>
    <property type="molecule type" value="Genomic_DNA"/>
</dbReference>
<dbReference type="GO" id="GO:0060070">
    <property type="term" value="P:canonical Wnt signaling pathway"/>
    <property type="evidence" value="ECO:0007669"/>
    <property type="project" value="TreeGrafter"/>
</dbReference>
<feature type="domain" description="PDZ" evidence="8">
    <location>
        <begin position="259"/>
        <end position="337"/>
    </location>
</feature>
<dbReference type="FunFam" id="2.30.42.10:FF:000014">
    <property type="entry name" value="Segment polarity protein dishevelled homolog DVL-3"/>
    <property type="match status" value="1"/>
</dbReference>
<dbReference type="InterPro" id="IPR001158">
    <property type="entry name" value="DIX"/>
</dbReference>
<dbReference type="InterPro" id="IPR001478">
    <property type="entry name" value="PDZ"/>
</dbReference>
<dbReference type="OrthoDB" id="10031689at2759"/>
<comment type="subcellular location">
    <subcellularLocation>
        <location evidence="1">Cytoplasm</location>
    </subcellularLocation>
</comment>
<dbReference type="SMART" id="SM00021">
    <property type="entry name" value="DAX"/>
    <property type="match status" value="1"/>
</dbReference>
<keyword evidence="4" id="KW-0963">Cytoplasm</keyword>
<dbReference type="InterPro" id="IPR036390">
    <property type="entry name" value="WH_DNA-bd_sf"/>
</dbReference>
<dbReference type="Pfam" id="PF00778">
    <property type="entry name" value="DIX"/>
    <property type="match status" value="1"/>
</dbReference>
<keyword evidence="5 6" id="KW-0879">Wnt signaling pathway</keyword>
<evidence type="ECO:0000256" key="2">
    <source>
        <dbReference type="ARBA" id="ARBA00008735"/>
    </source>
</evidence>
<feature type="region of interest" description="Disordered" evidence="7">
    <location>
        <begin position="589"/>
        <end position="702"/>
    </location>
</feature>
<feature type="compositionally biased region" description="Basic and acidic residues" evidence="7">
    <location>
        <begin position="608"/>
        <end position="622"/>
    </location>
</feature>